<dbReference type="InterPro" id="IPR018485">
    <property type="entry name" value="FGGY_C"/>
</dbReference>
<dbReference type="Proteomes" id="UP000674938">
    <property type="component" value="Unassembled WGS sequence"/>
</dbReference>
<evidence type="ECO:0000259" key="5">
    <source>
        <dbReference type="Pfam" id="PF00370"/>
    </source>
</evidence>
<dbReference type="AlphaFoldDB" id="A0A940SSL4"/>
<dbReference type="Pfam" id="PF00370">
    <property type="entry name" value="FGGY_N"/>
    <property type="match status" value="1"/>
</dbReference>
<evidence type="ECO:0000256" key="2">
    <source>
        <dbReference type="ARBA" id="ARBA00022490"/>
    </source>
</evidence>
<dbReference type="GO" id="GO:0005975">
    <property type="term" value="P:carbohydrate metabolic process"/>
    <property type="evidence" value="ECO:0007669"/>
    <property type="project" value="InterPro"/>
</dbReference>
<evidence type="ECO:0000256" key="4">
    <source>
        <dbReference type="ARBA" id="ARBA00022777"/>
    </source>
</evidence>
<evidence type="ECO:0000259" key="6">
    <source>
        <dbReference type="Pfam" id="PF02782"/>
    </source>
</evidence>
<keyword evidence="4 7" id="KW-0418">Kinase</keyword>
<comment type="caution">
    <text evidence="7">The sequence shown here is derived from an EMBL/GenBank/DDBJ whole genome shotgun (WGS) entry which is preliminary data.</text>
</comment>
<evidence type="ECO:0000313" key="8">
    <source>
        <dbReference type="Proteomes" id="UP000674938"/>
    </source>
</evidence>
<dbReference type="SUPFAM" id="SSF53067">
    <property type="entry name" value="Actin-like ATPase domain"/>
    <property type="match status" value="2"/>
</dbReference>
<keyword evidence="8" id="KW-1185">Reference proteome</keyword>
<dbReference type="PANTHER" id="PTHR43095">
    <property type="entry name" value="SUGAR KINASE"/>
    <property type="match status" value="1"/>
</dbReference>
<proteinExistence type="inferred from homology"/>
<dbReference type="InterPro" id="IPR050406">
    <property type="entry name" value="FGGY_Carb_Kinase"/>
</dbReference>
<sequence>MKKKWLLALDGGTGSFRAVVFDFYGNQQAIAQREWQHLPDPRYPGSIDFNWQYNWPLIVECIQELLANGIQADEIAAISTTSMREGFVLYDDKGKELLAFSNVDARSKQEAIDLKEQFPSLEKELYQISGQSFALSAIPRLLWVKNNEPTIYQKMSTITMLNDWITYKLTGRLSVEPSNASTTGLFSLKDRSWDKKLARRVGLKETIFPPVIESGCIIGQVSQNAAKLTGLSAETPVVAGGGDAQLGSIGVGATKKGQATLFGGSFWQYEVNSATPTIDSSHRIRINCHAEKEHWQFESIAWNPGLAMRWFRDAFCQSEKKQASKEKTDVYSLLDQHIATIPAGCYGMYALFSNEMNFLELKHAAPSFINFALDAEKFNKYTFYKAIMESAGIVTYGHLLQAETLTGESPQEIIFAGGASNNSNWCQIISDITGKIIKTPIVKEATALGAAFLAGVGTGVYQDLEETKTYIKWDKCFYPNQENHDSYQEMYAHWQKIYHSQLDLSNQGLTEYMWIAPGVK</sequence>
<dbReference type="InterPro" id="IPR033676">
    <property type="entry name" value="AI-2_kinase"/>
</dbReference>
<dbReference type="GO" id="GO:0071518">
    <property type="term" value="F:autoinducer-2 kinase activity"/>
    <property type="evidence" value="ECO:0007669"/>
    <property type="project" value="InterPro"/>
</dbReference>
<dbReference type="InterPro" id="IPR018484">
    <property type="entry name" value="FGGY_N"/>
</dbReference>
<feature type="domain" description="Carbohydrate kinase FGGY N-terminal" evidence="5">
    <location>
        <begin position="6"/>
        <end position="250"/>
    </location>
</feature>
<name>A0A940SSL4_9ENTE</name>
<gene>
    <name evidence="7" type="primary">lsrK</name>
    <name evidence="7" type="ORF">I6N95_00080</name>
</gene>
<dbReference type="PANTHER" id="PTHR43095:SF5">
    <property type="entry name" value="XYLULOSE KINASE"/>
    <property type="match status" value="1"/>
</dbReference>
<dbReference type="CDD" id="cd07775">
    <property type="entry name" value="ASKHA_NBD_FGGY_AI-2K"/>
    <property type="match status" value="1"/>
</dbReference>
<dbReference type="Gene3D" id="3.30.420.40">
    <property type="match status" value="2"/>
</dbReference>
<dbReference type="EC" id="2.7.1.189" evidence="7"/>
<dbReference type="InterPro" id="IPR043129">
    <property type="entry name" value="ATPase_NBD"/>
</dbReference>
<keyword evidence="2" id="KW-0963">Cytoplasm</keyword>
<accession>A0A940SSL4</accession>
<dbReference type="RefSeq" id="WP_209524298.1">
    <property type="nucleotide sequence ID" value="NZ_JAEEGA010000001.1"/>
</dbReference>
<dbReference type="GO" id="GO:0009372">
    <property type="term" value="P:quorum sensing"/>
    <property type="evidence" value="ECO:0007669"/>
    <property type="project" value="InterPro"/>
</dbReference>
<keyword evidence="3 7" id="KW-0808">Transferase</keyword>
<feature type="domain" description="Carbohydrate kinase FGGY C-terminal" evidence="6">
    <location>
        <begin position="292"/>
        <end position="456"/>
    </location>
</feature>
<evidence type="ECO:0000256" key="3">
    <source>
        <dbReference type="ARBA" id="ARBA00022679"/>
    </source>
</evidence>
<dbReference type="EMBL" id="JAEEGA010000001">
    <property type="protein sequence ID" value="MBP1039390.1"/>
    <property type="molecule type" value="Genomic_DNA"/>
</dbReference>
<comment type="similarity">
    <text evidence="1">Belongs to the FGGY kinase family.</text>
</comment>
<dbReference type="Pfam" id="PF02782">
    <property type="entry name" value="FGGY_C"/>
    <property type="match status" value="1"/>
</dbReference>
<reference evidence="7" key="1">
    <citation type="submission" date="2020-12" db="EMBL/GenBank/DDBJ databases">
        <title>Vagococcus allomyrinae sp. nov. and Enterococcus lavae sp. nov., isolated from the larvae of Allomyrina dichotoma.</title>
        <authorList>
            <person name="Lee S.D."/>
        </authorList>
    </citation>
    <scope>NUCLEOTIDE SEQUENCE</scope>
    <source>
        <strain evidence="7">BWB3-3</strain>
    </source>
</reference>
<dbReference type="InterPro" id="IPR000577">
    <property type="entry name" value="Carb_kinase_FGGY"/>
</dbReference>
<protein>
    <submittedName>
        <fullName evidence="7">Autoinducer-2 kinase</fullName>
        <ecNumber evidence="7">2.7.1.189</ecNumber>
    </submittedName>
</protein>
<evidence type="ECO:0000256" key="1">
    <source>
        <dbReference type="ARBA" id="ARBA00009156"/>
    </source>
</evidence>
<dbReference type="NCBIfam" id="NF008187">
    <property type="entry name" value="PRK10939.1"/>
    <property type="match status" value="1"/>
</dbReference>
<organism evidence="7 8">
    <name type="scientific">Vagococcus allomyrinae</name>
    <dbReference type="NCBI Taxonomy" id="2794353"/>
    <lineage>
        <taxon>Bacteria</taxon>
        <taxon>Bacillati</taxon>
        <taxon>Bacillota</taxon>
        <taxon>Bacilli</taxon>
        <taxon>Lactobacillales</taxon>
        <taxon>Enterococcaceae</taxon>
        <taxon>Vagococcus</taxon>
    </lineage>
</organism>
<dbReference type="PIRSF" id="PIRSF000538">
    <property type="entry name" value="GlpK"/>
    <property type="match status" value="1"/>
</dbReference>
<evidence type="ECO:0000313" key="7">
    <source>
        <dbReference type="EMBL" id="MBP1039390.1"/>
    </source>
</evidence>